<keyword evidence="6" id="KW-0032">Aminotransferase</keyword>
<evidence type="ECO:0000313" key="7">
    <source>
        <dbReference type="Proteomes" id="UP001442494"/>
    </source>
</evidence>
<dbReference type="SUPFAM" id="SSF53697">
    <property type="entry name" value="SIS domain"/>
    <property type="match status" value="1"/>
</dbReference>
<reference evidence="6 7" key="1">
    <citation type="submission" date="2022-04" db="EMBL/GenBank/DDBJ databases">
        <title>Positive selection, recombination, and allopatry shape intraspecific diversity of widespread and dominant cyanobacteria.</title>
        <authorList>
            <person name="Wei J."/>
            <person name="Shu W."/>
            <person name="Hu C."/>
        </authorList>
    </citation>
    <scope>NUCLEOTIDE SEQUENCE [LARGE SCALE GENOMIC DNA]</scope>
    <source>
        <strain evidence="6 7">GB2-A5</strain>
    </source>
</reference>
<feature type="domain" description="SIS" evidence="5">
    <location>
        <begin position="221"/>
        <end position="358"/>
    </location>
</feature>
<dbReference type="Gene3D" id="3.40.50.10490">
    <property type="entry name" value="Glucose-6-phosphate isomerase like protein, domain 1"/>
    <property type="match status" value="2"/>
</dbReference>
<dbReference type="GO" id="GO:0004360">
    <property type="term" value="F:glutamine-fructose-6-phosphate transaminase (isomerizing) activity"/>
    <property type="evidence" value="ECO:0007669"/>
    <property type="project" value="UniProtKB-EC"/>
</dbReference>
<protein>
    <recommendedName>
        <fullName evidence="3">Glutamine--fructose-6-phosphate aminotransferase [isomerizing]</fullName>
        <ecNumber evidence="2">2.6.1.16</ecNumber>
    </recommendedName>
</protein>
<dbReference type="PANTHER" id="PTHR10937:SF0">
    <property type="entry name" value="GLUTAMINE--FRUCTOSE-6-PHOSPHATE TRANSAMINASE (ISOMERIZING)"/>
    <property type="match status" value="1"/>
</dbReference>
<keyword evidence="6" id="KW-0808">Transferase</keyword>
<dbReference type="PROSITE" id="PS51464">
    <property type="entry name" value="SIS"/>
    <property type="match status" value="2"/>
</dbReference>
<dbReference type="RefSeq" id="WP_190420808.1">
    <property type="nucleotide sequence ID" value="NZ_JAMPKK010000033.1"/>
</dbReference>
<keyword evidence="7" id="KW-1185">Reference proteome</keyword>
<comment type="catalytic activity">
    <reaction evidence="1">
        <text>D-fructose 6-phosphate + L-glutamine = D-glucosamine 6-phosphate + L-glutamate</text>
        <dbReference type="Rhea" id="RHEA:13237"/>
        <dbReference type="ChEBI" id="CHEBI:29985"/>
        <dbReference type="ChEBI" id="CHEBI:58359"/>
        <dbReference type="ChEBI" id="CHEBI:58725"/>
        <dbReference type="ChEBI" id="CHEBI:61527"/>
        <dbReference type="EC" id="2.6.1.16"/>
    </reaction>
</comment>
<dbReference type="CDD" id="cd05008">
    <property type="entry name" value="SIS_GlmS_GlmD_1"/>
    <property type="match status" value="1"/>
</dbReference>
<dbReference type="InterPro" id="IPR001347">
    <property type="entry name" value="SIS_dom"/>
</dbReference>
<evidence type="ECO:0000259" key="5">
    <source>
        <dbReference type="PROSITE" id="PS51464"/>
    </source>
</evidence>
<dbReference type="PANTHER" id="PTHR10937">
    <property type="entry name" value="GLUCOSAMINE--FRUCTOSE-6-PHOSPHATE AMINOTRANSFERASE, ISOMERIZING"/>
    <property type="match status" value="1"/>
</dbReference>
<dbReference type="InterPro" id="IPR035466">
    <property type="entry name" value="GlmS/AgaS_SIS"/>
</dbReference>
<dbReference type="EC" id="2.6.1.16" evidence="2"/>
<dbReference type="InterPro" id="IPR035490">
    <property type="entry name" value="GlmS/FrlB_SIS"/>
</dbReference>
<dbReference type="InterPro" id="IPR046348">
    <property type="entry name" value="SIS_dom_sf"/>
</dbReference>
<name>A0ABV0JR07_9CYAN</name>
<keyword evidence="4" id="KW-0677">Repeat</keyword>
<dbReference type="Proteomes" id="UP001442494">
    <property type="component" value="Unassembled WGS sequence"/>
</dbReference>
<evidence type="ECO:0000256" key="3">
    <source>
        <dbReference type="ARBA" id="ARBA00016090"/>
    </source>
</evidence>
<proteinExistence type="predicted"/>
<sequence>MKENKVEHYTLKEIHEQSAVVQACLDAFTNQSIPALGEHIINLGFYSKFYLDINQIQIIACGSSLYAGLVGKSLFEQVAKLPTIVHDAAEFRDAPPPPTANTLIIGVTQSGETADTLAALEIEKNRRVKQRLLGITNKTGSSLEKLVDHTIHTQAGIEVAIAATKTFVAQLIAFYCLALDLAYYRQFLSAEQLHQIMAQLRQIPAKIDIILQTQKDDIEKLAQDLKETQNWILLGRGINFTIALEGALKLKETSYIHAEGYHSGEFLHGPIAILDSKVAVVAIAMPGVVYEKVLANAQKAKACGVRLIGVTSIKSEIFDDVLSVPEVDELLSPLLTVIPLQILAYYLGVHRGVDVDRPRNLTKAITHE</sequence>
<accession>A0ABV0JR07</accession>
<feature type="domain" description="SIS" evidence="5">
    <location>
        <begin position="46"/>
        <end position="187"/>
    </location>
</feature>
<dbReference type="CDD" id="cd05009">
    <property type="entry name" value="SIS_GlmS_GlmD_2"/>
    <property type="match status" value="1"/>
</dbReference>
<evidence type="ECO:0000313" key="6">
    <source>
        <dbReference type="EMBL" id="MEP0865832.1"/>
    </source>
</evidence>
<dbReference type="NCBIfam" id="NF001484">
    <property type="entry name" value="PRK00331.1"/>
    <property type="match status" value="1"/>
</dbReference>
<evidence type="ECO:0000256" key="1">
    <source>
        <dbReference type="ARBA" id="ARBA00001031"/>
    </source>
</evidence>
<gene>
    <name evidence="6" type="ORF">NDI37_15285</name>
</gene>
<dbReference type="Pfam" id="PF01380">
    <property type="entry name" value="SIS"/>
    <property type="match status" value="2"/>
</dbReference>
<comment type="caution">
    <text evidence="6">The sequence shown here is derived from an EMBL/GenBank/DDBJ whole genome shotgun (WGS) entry which is preliminary data.</text>
</comment>
<organism evidence="6 7">
    <name type="scientific">Funiculus sociatus GB2-A5</name>
    <dbReference type="NCBI Taxonomy" id="2933946"/>
    <lineage>
        <taxon>Bacteria</taxon>
        <taxon>Bacillati</taxon>
        <taxon>Cyanobacteriota</taxon>
        <taxon>Cyanophyceae</taxon>
        <taxon>Coleofasciculales</taxon>
        <taxon>Coleofasciculaceae</taxon>
        <taxon>Funiculus</taxon>
    </lineage>
</organism>
<dbReference type="EMBL" id="JAMPKK010000033">
    <property type="protein sequence ID" value="MEP0865832.1"/>
    <property type="molecule type" value="Genomic_DNA"/>
</dbReference>
<evidence type="ECO:0000256" key="2">
    <source>
        <dbReference type="ARBA" id="ARBA00012916"/>
    </source>
</evidence>
<evidence type="ECO:0000256" key="4">
    <source>
        <dbReference type="ARBA" id="ARBA00022737"/>
    </source>
</evidence>